<keyword evidence="1" id="KW-0812">Transmembrane</keyword>
<feature type="transmembrane region" description="Helical" evidence="1">
    <location>
        <begin position="81"/>
        <end position="104"/>
    </location>
</feature>
<accession>A0A212JXW8</accession>
<name>A0A212JXW8_9BACT</name>
<sequence length="140" mass="15504">MIHSLDAWLWRRGIDHPAIRVLLRNEILFAACSLLIGGLAFAATPWFFWFGVGLTIMAWTFWGLARFFLRKGLGDYSTAFLRIVLVRWMGRLVIIGALLYVSLIVYQAPVFAIVGGMAAAGACALASYALAARGPRRRAD</sequence>
<dbReference type="AlphaFoldDB" id="A0A212JXW8"/>
<evidence type="ECO:0000313" key="2">
    <source>
        <dbReference type="EMBL" id="SBW04301.1"/>
    </source>
</evidence>
<keyword evidence="1" id="KW-1133">Transmembrane helix</keyword>
<feature type="transmembrane region" description="Helical" evidence="1">
    <location>
        <begin position="110"/>
        <end position="131"/>
    </location>
</feature>
<organism evidence="2">
    <name type="scientific">uncultured Desulfovibrio sp</name>
    <dbReference type="NCBI Taxonomy" id="167968"/>
    <lineage>
        <taxon>Bacteria</taxon>
        <taxon>Pseudomonadati</taxon>
        <taxon>Thermodesulfobacteriota</taxon>
        <taxon>Desulfovibrionia</taxon>
        <taxon>Desulfovibrionales</taxon>
        <taxon>Desulfovibrionaceae</taxon>
        <taxon>Desulfovibrio</taxon>
        <taxon>environmental samples</taxon>
    </lineage>
</organism>
<proteinExistence type="predicted"/>
<evidence type="ECO:0008006" key="3">
    <source>
        <dbReference type="Google" id="ProtNLM"/>
    </source>
</evidence>
<dbReference type="EMBL" id="FLUP01000001">
    <property type="protein sequence ID" value="SBW04301.1"/>
    <property type="molecule type" value="Genomic_DNA"/>
</dbReference>
<feature type="transmembrane region" description="Helical" evidence="1">
    <location>
        <begin position="47"/>
        <end position="69"/>
    </location>
</feature>
<keyword evidence="1" id="KW-0472">Membrane</keyword>
<feature type="transmembrane region" description="Helical" evidence="1">
    <location>
        <begin position="21"/>
        <end position="41"/>
    </location>
</feature>
<evidence type="ECO:0000256" key="1">
    <source>
        <dbReference type="SAM" id="Phobius"/>
    </source>
</evidence>
<reference evidence="2" key="1">
    <citation type="submission" date="2016-04" db="EMBL/GenBank/DDBJ databases">
        <authorList>
            <person name="Evans L.H."/>
            <person name="Alamgir A."/>
            <person name="Owens N."/>
            <person name="Weber N.D."/>
            <person name="Virtaneva K."/>
            <person name="Barbian K."/>
            <person name="Babar A."/>
            <person name="Rosenke K."/>
        </authorList>
    </citation>
    <scope>NUCLEOTIDE SEQUENCE</scope>
    <source>
        <strain evidence="2">92-2</strain>
    </source>
</reference>
<gene>
    <name evidence="2" type="ORF">KM92DES2_11907</name>
</gene>
<protein>
    <recommendedName>
        <fullName evidence="3">ATP synthase I</fullName>
    </recommendedName>
</protein>